<sequence>MLLVEGEFLIAMDLKLLLERQGWIVIGPAATVDEALALLDEQLPSVAILDVTLKDSTVTPVAVALRVINVLFVIASAYGAPAEDGGCVLAQAPNVGKPTVERDLFNALEHVVSS</sequence>
<dbReference type="EMBL" id="JAGGJR010000011">
    <property type="protein sequence ID" value="MBP1875533.1"/>
    <property type="molecule type" value="Genomic_DNA"/>
</dbReference>
<protein>
    <submittedName>
        <fullName evidence="1">DNA-binding response OmpR family regulator</fullName>
    </submittedName>
</protein>
<organism evidence="1 2">
    <name type="scientific">Ensifer adhaerens</name>
    <name type="common">Sinorhizobium morelense</name>
    <dbReference type="NCBI Taxonomy" id="106592"/>
    <lineage>
        <taxon>Bacteria</taxon>
        <taxon>Pseudomonadati</taxon>
        <taxon>Pseudomonadota</taxon>
        <taxon>Alphaproteobacteria</taxon>
        <taxon>Hyphomicrobiales</taxon>
        <taxon>Rhizobiaceae</taxon>
        <taxon>Sinorhizobium/Ensifer group</taxon>
        <taxon>Ensifer</taxon>
    </lineage>
</organism>
<evidence type="ECO:0000313" key="1">
    <source>
        <dbReference type="EMBL" id="MBP1875533.1"/>
    </source>
</evidence>
<gene>
    <name evidence="1" type="ORF">J2Z19_005269</name>
</gene>
<comment type="caution">
    <text evidence="1">The sequence shown here is derived from an EMBL/GenBank/DDBJ whole genome shotgun (WGS) entry which is preliminary data.</text>
</comment>
<accession>A0ACC5T335</accession>
<dbReference type="Proteomes" id="UP000823773">
    <property type="component" value="Unassembled WGS sequence"/>
</dbReference>
<name>A0ACC5T335_ENSAD</name>
<proteinExistence type="predicted"/>
<keyword evidence="2" id="KW-1185">Reference proteome</keyword>
<evidence type="ECO:0000313" key="2">
    <source>
        <dbReference type="Proteomes" id="UP000823773"/>
    </source>
</evidence>
<reference evidence="1" key="1">
    <citation type="submission" date="2021-03" db="EMBL/GenBank/DDBJ databases">
        <title>Genomic Encyclopedia of Type Strains, Phase IV (KMG-IV): sequencing the most valuable type-strain genomes for metagenomic binning, comparative biology and taxonomic classification.</title>
        <authorList>
            <person name="Goeker M."/>
        </authorList>
    </citation>
    <scope>NUCLEOTIDE SEQUENCE</scope>
    <source>
        <strain evidence="1">DSM 18131</strain>
    </source>
</reference>
<keyword evidence="1" id="KW-0238">DNA-binding</keyword>